<keyword evidence="4" id="KW-1185">Reference proteome</keyword>
<dbReference type="Proteomes" id="UP000031623">
    <property type="component" value="Chromosome"/>
</dbReference>
<dbReference type="PANTHER" id="PTHR36919:SF3">
    <property type="entry name" value="BLL5882 PROTEIN"/>
    <property type="match status" value="1"/>
</dbReference>
<dbReference type="AlphaFoldDB" id="A0A090AIM7"/>
<protein>
    <recommendedName>
        <fullName evidence="2">DUF2147 domain-containing protein</fullName>
    </recommendedName>
</protein>
<dbReference type="PANTHER" id="PTHR36919">
    <property type="entry name" value="BLR1215 PROTEIN"/>
    <property type="match status" value="1"/>
</dbReference>
<keyword evidence="1" id="KW-0732">Signal</keyword>
<evidence type="ECO:0000259" key="2">
    <source>
        <dbReference type="Pfam" id="PF09917"/>
    </source>
</evidence>
<evidence type="ECO:0000313" key="4">
    <source>
        <dbReference type="Proteomes" id="UP000031623"/>
    </source>
</evidence>
<accession>A0A090AIM7</accession>
<evidence type="ECO:0000313" key="3">
    <source>
        <dbReference type="EMBL" id="BAP55262.1"/>
    </source>
</evidence>
<dbReference type="EMBL" id="AP014633">
    <property type="protein sequence ID" value="BAP55262.1"/>
    <property type="molecule type" value="Genomic_DNA"/>
</dbReference>
<sequence>MLKPVINLFLLLLFIITGNACAQNAAIIGQWQTIDDETGKPKSIVQIDEQAGKVYGKIVQLFRKPEEDPNPVCHKCTDYRKNQKVIGMVILEQLEPKNKEWSGGKILDPANGKIYDCKIWLEQDQLKVRGYLGLFFRTQTWQRVK</sequence>
<feature type="domain" description="DUF2147" evidence="2">
    <location>
        <begin position="29"/>
        <end position="143"/>
    </location>
</feature>
<gene>
    <name evidence="3" type="ORF">THII_0965</name>
</gene>
<feature type="chain" id="PRO_5001852730" description="DUF2147 domain-containing protein" evidence="1">
    <location>
        <begin position="23"/>
        <end position="145"/>
    </location>
</feature>
<evidence type="ECO:0000256" key="1">
    <source>
        <dbReference type="SAM" id="SignalP"/>
    </source>
</evidence>
<dbReference type="Gene3D" id="2.40.128.520">
    <property type="match status" value="1"/>
</dbReference>
<reference evidence="3 4" key="1">
    <citation type="journal article" date="2014" name="ISME J.">
        <title>Ecophysiology of Thioploca ingrica as revealed by the complete genome sequence supplemented with proteomic evidence.</title>
        <authorList>
            <person name="Kojima H."/>
            <person name="Ogura Y."/>
            <person name="Yamamoto N."/>
            <person name="Togashi T."/>
            <person name="Mori H."/>
            <person name="Watanabe T."/>
            <person name="Nemoto F."/>
            <person name="Kurokawa K."/>
            <person name="Hayashi T."/>
            <person name="Fukui M."/>
        </authorList>
    </citation>
    <scope>NUCLEOTIDE SEQUENCE [LARGE SCALE GENOMIC DNA]</scope>
</reference>
<proteinExistence type="predicted"/>
<dbReference type="KEGG" id="tig:THII_0965"/>
<organism evidence="3 4">
    <name type="scientific">Thioploca ingrica</name>
    <dbReference type="NCBI Taxonomy" id="40754"/>
    <lineage>
        <taxon>Bacteria</taxon>
        <taxon>Pseudomonadati</taxon>
        <taxon>Pseudomonadota</taxon>
        <taxon>Gammaproteobacteria</taxon>
        <taxon>Thiotrichales</taxon>
        <taxon>Thiotrichaceae</taxon>
        <taxon>Thioploca</taxon>
    </lineage>
</organism>
<dbReference type="InterPro" id="IPR019223">
    <property type="entry name" value="DUF2147"/>
</dbReference>
<dbReference type="STRING" id="40754.THII_0965"/>
<dbReference type="Pfam" id="PF09917">
    <property type="entry name" value="DUF2147"/>
    <property type="match status" value="1"/>
</dbReference>
<dbReference type="HOGENOM" id="CLU_108869_0_1_6"/>
<feature type="signal peptide" evidence="1">
    <location>
        <begin position="1"/>
        <end position="22"/>
    </location>
</feature>
<dbReference type="OrthoDB" id="9814399at2"/>
<name>A0A090AIM7_9GAMM</name>